<proteinExistence type="predicted"/>
<evidence type="ECO:0000256" key="2">
    <source>
        <dbReference type="SAM" id="MobiDB-lite"/>
    </source>
</evidence>
<dbReference type="GeneID" id="7838981"/>
<feature type="compositionally biased region" description="Polar residues" evidence="2">
    <location>
        <begin position="347"/>
        <end position="358"/>
    </location>
</feature>
<evidence type="ECO:0000313" key="5">
    <source>
        <dbReference type="Proteomes" id="UP000009168"/>
    </source>
</evidence>
<feature type="compositionally biased region" description="Low complexity" evidence="2">
    <location>
        <begin position="424"/>
        <end position="438"/>
    </location>
</feature>
<dbReference type="KEGG" id="tet:TTHERM_00309890"/>
<reference evidence="5" key="1">
    <citation type="journal article" date="2006" name="PLoS Biol.">
        <title>Macronuclear genome sequence of the ciliate Tetrahymena thermophila, a model eukaryote.</title>
        <authorList>
            <person name="Eisen J.A."/>
            <person name="Coyne R.S."/>
            <person name="Wu M."/>
            <person name="Wu D."/>
            <person name="Thiagarajan M."/>
            <person name="Wortman J.R."/>
            <person name="Badger J.H."/>
            <person name="Ren Q."/>
            <person name="Amedeo P."/>
            <person name="Jones K.M."/>
            <person name="Tallon L.J."/>
            <person name="Delcher A.L."/>
            <person name="Salzberg S.L."/>
            <person name="Silva J.C."/>
            <person name="Haas B.J."/>
            <person name="Majoros W.H."/>
            <person name="Farzad M."/>
            <person name="Carlton J.M."/>
            <person name="Smith R.K. Jr."/>
            <person name="Garg J."/>
            <person name="Pearlman R.E."/>
            <person name="Karrer K.M."/>
            <person name="Sun L."/>
            <person name="Manning G."/>
            <person name="Elde N.C."/>
            <person name="Turkewitz A.P."/>
            <person name="Asai D.J."/>
            <person name="Wilkes D.E."/>
            <person name="Wang Y."/>
            <person name="Cai H."/>
            <person name="Collins K."/>
            <person name="Stewart B.A."/>
            <person name="Lee S.R."/>
            <person name="Wilamowska K."/>
            <person name="Weinberg Z."/>
            <person name="Ruzzo W.L."/>
            <person name="Wloga D."/>
            <person name="Gaertig J."/>
            <person name="Frankel J."/>
            <person name="Tsao C.-C."/>
            <person name="Gorovsky M.A."/>
            <person name="Keeling P.J."/>
            <person name="Waller R.F."/>
            <person name="Patron N.J."/>
            <person name="Cherry J.M."/>
            <person name="Stover N.A."/>
            <person name="Krieger C.J."/>
            <person name="del Toro C."/>
            <person name="Ryder H.F."/>
            <person name="Williamson S.C."/>
            <person name="Barbeau R.A."/>
            <person name="Hamilton E.P."/>
            <person name="Orias E."/>
        </authorList>
    </citation>
    <scope>NUCLEOTIDE SEQUENCE [LARGE SCALE GENOMIC DNA]</scope>
    <source>
        <strain evidence="5">SB210</strain>
    </source>
</reference>
<dbReference type="InterPro" id="IPR022043">
    <property type="entry name" value="CAF1A_DD"/>
</dbReference>
<evidence type="ECO:0000256" key="1">
    <source>
        <dbReference type="SAM" id="Coils"/>
    </source>
</evidence>
<feature type="region of interest" description="Disordered" evidence="2">
    <location>
        <begin position="635"/>
        <end position="664"/>
    </location>
</feature>
<feature type="coiled-coil region" evidence="1">
    <location>
        <begin position="822"/>
        <end position="849"/>
    </location>
</feature>
<dbReference type="RefSeq" id="XP_001021065.2">
    <property type="nucleotide sequence ID" value="XM_001021065.2"/>
</dbReference>
<dbReference type="EMBL" id="GG662608">
    <property type="protein sequence ID" value="EAS00820.2"/>
    <property type="molecule type" value="Genomic_DNA"/>
</dbReference>
<organism evidence="4 5">
    <name type="scientific">Tetrahymena thermophila (strain SB210)</name>
    <dbReference type="NCBI Taxonomy" id="312017"/>
    <lineage>
        <taxon>Eukaryota</taxon>
        <taxon>Sar</taxon>
        <taxon>Alveolata</taxon>
        <taxon>Ciliophora</taxon>
        <taxon>Intramacronucleata</taxon>
        <taxon>Oligohymenophorea</taxon>
        <taxon>Hymenostomatida</taxon>
        <taxon>Tetrahymenina</taxon>
        <taxon>Tetrahymenidae</taxon>
        <taxon>Tetrahymena</taxon>
    </lineage>
</organism>
<dbReference type="AlphaFoldDB" id="I7ML07"/>
<feature type="compositionally biased region" description="Low complexity" evidence="2">
    <location>
        <begin position="403"/>
        <end position="416"/>
    </location>
</feature>
<feature type="region of interest" description="Disordered" evidence="2">
    <location>
        <begin position="935"/>
        <end position="1029"/>
    </location>
</feature>
<dbReference type="InParanoid" id="I7ML07"/>
<keyword evidence="5" id="KW-1185">Reference proteome</keyword>
<accession>I7ML07</accession>
<evidence type="ECO:0000313" key="4">
    <source>
        <dbReference type="EMBL" id="EAS00820.2"/>
    </source>
</evidence>
<feature type="domain" description="Chromatin assembly factor 1 subunit A dimerization" evidence="3">
    <location>
        <begin position="606"/>
        <end position="659"/>
    </location>
</feature>
<feature type="region of interest" description="Disordered" evidence="2">
    <location>
        <begin position="298"/>
        <end position="318"/>
    </location>
</feature>
<dbReference type="Proteomes" id="UP000009168">
    <property type="component" value="Unassembled WGS sequence"/>
</dbReference>
<sequence>MIMEEERQQILSSASNSRQMNIECQGDSPAQTLNQSQNNVQQSAVEVNSQNVQENIEQAKVLNNQQNGQSNISEQYWQSKKNGFIQELNKLLIQGIDLSEQIMFAMPQEILSQKIQDYFSAINDQSSTEQIADLQRKLIKESCLWIVEGKNCNDFDLIKLCTVLQEYTKQCLAQISDISQKDFDFYRDIIGEWAEKKNYGLKLTKDIQTLLLKQQNEGNLSDQQVSALKIGLHEIWEVKEIQCLSNNTKIEELDYIRKKRRQHQALLRGLEKLIKAIEKGKGEDEAFSAYQKTVMNPPKMKVQTKINGKSNSQKQNQVDKSIEDNLKKMKIDSGKVTPIDVGEMQNETNQQENSQLIQQEAKPKKKTAKKSNKKAAEGSDQQIEQNEDTQKQSICESSVNNNSITQEQSKQISSKKNQNESKKSGNQQQQQSASNTQKDNNQKNLLSFFAKKNINNNANVANQNNNDINSNNFNSLQQTQTKDNLNNINDLSEKNTEINQMEIKTDQQQPAKPVKSLLRRIGGADPRPSHLQTTDLIKDTTKNQEVFQIIKQECKKQWNLIQKKKQNQNNSQTEVKGLNKADKFGRRKILVLIHDFVRQYRNVYFDQQSKIINPRNFLSKDEDLIQYDLDSEDEEQELNAENIENEEDDIDEEDQDDDDSAKQFVVPDGYLSDEGFDSDKEDIFDQKKLTFQNYNFVENANKQGFIFQEKDKAGDVQNFLINYKIKKYDEQENFPLCLKKKTNTSDGQAQPTAVIVWTNERLKQFIRAAHGSYQPKKALLEQISKIDIMKDVSKNRLEKKFKEIIQKDDKQDGEAIKRWCVHQAIIESLEFEENEMEELKKQRQEEYKSTRQSKKDEKITNQQQNSALNLNNLNNNQQNGGVQQQIKPIVGLNIFSSAAPLKKNMNITPIKSVLKSDDEEEKQELEIAEKKQKERMIEEAAAAASKKQEEEKIQQSKVEKKVIQLQRKKEDLKPPSVITAEENSQNQIQNSQQNEQPSRKNSNSINENSNTSQKKQKMLQLTLQFNKKS</sequence>
<keyword evidence="1" id="KW-0175">Coiled coil</keyword>
<dbReference type="STRING" id="312017.I7ML07"/>
<evidence type="ECO:0000259" key="3">
    <source>
        <dbReference type="Pfam" id="PF12253"/>
    </source>
</evidence>
<name>I7ML07_TETTS</name>
<feature type="region of interest" description="Disordered" evidence="2">
    <location>
        <begin position="347"/>
        <end position="441"/>
    </location>
</feature>
<feature type="compositionally biased region" description="Polar residues" evidence="2">
    <location>
        <begin position="391"/>
        <end position="402"/>
    </location>
</feature>
<feature type="compositionally biased region" description="Low complexity" evidence="2">
    <location>
        <begin position="981"/>
        <end position="1029"/>
    </location>
</feature>
<gene>
    <name evidence="4" type="ORF">TTHERM_00309890</name>
</gene>
<feature type="compositionally biased region" description="Basic and acidic residues" evidence="2">
    <location>
        <begin position="946"/>
        <end position="973"/>
    </location>
</feature>
<feature type="compositionally biased region" description="Basic residues" evidence="2">
    <location>
        <begin position="363"/>
        <end position="373"/>
    </location>
</feature>
<feature type="compositionally biased region" description="Acidic residues" evidence="2">
    <location>
        <begin position="635"/>
        <end position="659"/>
    </location>
</feature>
<protein>
    <submittedName>
        <fullName evidence="4">Chromatin assembly factor 1 subunit A</fullName>
    </submittedName>
</protein>
<feature type="compositionally biased region" description="Polar residues" evidence="2">
    <location>
        <begin position="304"/>
        <end position="318"/>
    </location>
</feature>
<dbReference type="Pfam" id="PF12253">
    <property type="entry name" value="CAF1A_dimeriz"/>
    <property type="match status" value="1"/>
</dbReference>